<accession>A0ABN6H0P0</accession>
<gene>
    <name evidence="2" type="ORF">HAHE_10190</name>
</gene>
<dbReference type="RefSeq" id="WP_338689139.1">
    <property type="nucleotide sequence ID" value="NZ_AP024702.1"/>
</dbReference>
<dbReference type="EMBL" id="AP024702">
    <property type="protein sequence ID" value="BCX47111.1"/>
    <property type="molecule type" value="Genomic_DNA"/>
</dbReference>
<proteinExistence type="predicted"/>
<evidence type="ECO:0000313" key="2">
    <source>
        <dbReference type="EMBL" id="BCX47111.1"/>
    </source>
</evidence>
<dbReference type="InterPro" id="IPR023614">
    <property type="entry name" value="Porin_dom_sf"/>
</dbReference>
<reference evidence="2 3" key="1">
    <citation type="submission" date="2021-06" db="EMBL/GenBank/DDBJ databases">
        <title>Complete genome of Haloferula helveola possessing various polysaccharide degrading enzymes.</title>
        <authorList>
            <person name="Takami H."/>
            <person name="Huang C."/>
            <person name="Hamasaki K."/>
        </authorList>
    </citation>
    <scope>NUCLEOTIDE SEQUENCE [LARGE SCALE GENOMIC DNA]</scope>
    <source>
        <strain evidence="2 3">CN-1</strain>
    </source>
</reference>
<dbReference type="Gene3D" id="2.40.160.10">
    <property type="entry name" value="Porin"/>
    <property type="match status" value="1"/>
</dbReference>
<name>A0ABN6H0P0_9BACT</name>
<protein>
    <recommendedName>
        <fullName evidence="4">Zinc-regulated TonB-dependent outer membrane receptor</fullName>
    </recommendedName>
</protein>
<evidence type="ECO:0008006" key="4">
    <source>
        <dbReference type="Google" id="ProtNLM"/>
    </source>
</evidence>
<sequence>MRFTSFCLLFVPATLLAEEACECPHDHADEHQHDGHPAETSGSPHHPHLELDEHDDGWFHFHPHLSAAIALGGSTSEKNLGLLRGGHAPIDDGFNLQGIEFGAVMEFGSALSLHTTYNTFWDRYDHWDGEWEDAYLALTLPAGISLRGGQFFAPFGHENQLHLHDRAFVEPPISVIRLLGEEGLVVQGGDIAFHLPGPGENTIFRFGYGQSRSHSHGGARDFRRDLYQEALEHAGEEHHDDDDDDDHDHEEEEHAHGFAGNGGVYDVDDAYLDDGFFFARLETDVCSGYGLNRAGVSFAAGENGFGRTTWVVGADLFGTFDLAGMPSWWRAEAFYRSVDAYDRAGLPGHFDETGIYAACGCEFVQDWMVAARVEWASGDRMAGAERRLRASTNVEHVSHLAEFADLHTRLQYTFDDLGGYGTEHTVWLQFVLNLGAAEHGHDH</sequence>
<feature type="compositionally biased region" description="Basic and acidic residues" evidence="1">
    <location>
        <begin position="27"/>
        <end position="37"/>
    </location>
</feature>
<feature type="region of interest" description="Disordered" evidence="1">
    <location>
        <begin position="27"/>
        <end position="49"/>
    </location>
</feature>
<keyword evidence="3" id="KW-1185">Reference proteome</keyword>
<feature type="compositionally biased region" description="Acidic residues" evidence="1">
    <location>
        <begin position="239"/>
        <end position="251"/>
    </location>
</feature>
<evidence type="ECO:0000313" key="3">
    <source>
        <dbReference type="Proteomes" id="UP001374893"/>
    </source>
</evidence>
<feature type="region of interest" description="Disordered" evidence="1">
    <location>
        <begin position="234"/>
        <end position="261"/>
    </location>
</feature>
<organism evidence="2 3">
    <name type="scientific">Haloferula helveola</name>
    <dbReference type="NCBI Taxonomy" id="490095"/>
    <lineage>
        <taxon>Bacteria</taxon>
        <taxon>Pseudomonadati</taxon>
        <taxon>Verrucomicrobiota</taxon>
        <taxon>Verrucomicrobiia</taxon>
        <taxon>Verrucomicrobiales</taxon>
        <taxon>Verrucomicrobiaceae</taxon>
        <taxon>Haloferula</taxon>
    </lineage>
</organism>
<dbReference type="Proteomes" id="UP001374893">
    <property type="component" value="Chromosome"/>
</dbReference>
<evidence type="ECO:0000256" key="1">
    <source>
        <dbReference type="SAM" id="MobiDB-lite"/>
    </source>
</evidence>